<feature type="transmembrane region" description="Helical" evidence="7">
    <location>
        <begin position="182"/>
        <end position="208"/>
    </location>
</feature>
<dbReference type="Proteomes" id="UP000009022">
    <property type="component" value="Unassembled WGS sequence"/>
</dbReference>
<evidence type="ECO:0000256" key="1">
    <source>
        <dbReference type="ARBA" id="ARBA00022536"/>
    </source>
</evidence>
<keyword evidence="7" id="KW-1133">Transmembrane helix</keyword>
<dbReference type="SMART" id="SM00181">
    <property type="entry name" value="EGF"/>
    <property type="match status" value="3"/>
</dbReference>
<dbReference type="InterPro" id="IPR049883">
    <property type="entry name" value="NOTCH1_EGF-like"/>
</dbReference>
<evidence type="ECO:0000256" key="6">
    <source>
        <dbReference type="SAM" id="MobiDB-lite"/>
    </source>
</evidence>
<evidence type="ECO:0000313" key="10">
    <source>
        <dbReference type="Proteomes" id="UP000009022"/>
    </source>
</evidence>
<dbReference type="EMBL" id="DS985284">
    <property type="protein sequence ID" value="EDV19141.1"/>
    <property type="molecule type" value="Genomic_DNA"/>
</dbReference>
<evidence type="ECO:0000256" key="7">
    <source>
        <dbReference type="SAM" id="Phobius"/>
    </source>
</evidence>
<gene>
    <name evidence="9" type="ORF">TRIADDRAFT_62420</name>
</gene>
<keyword evidence="7" id="KW-0472">Membrane</keyword>
<sequence length="246" mass="27493">MGKNEFYSLNLYSISLDNAIYTIPIMYNSILEFKFAIMVETAGTTAPTSDNQSLDKCGLDGQTCHHHAKCIMINNLPSKTSIFTCECRLGFIGNGTWCQDIDECKTKPSICPYEYQECVNTLGSYRCQCDELRRNGSYYSHNCSKCALECENGKICMVHNITTAFCMCLPGSDCLGPSRKKFAATAGVIIGCVAAGIAVASVLFFCYLRWKSRRREAEEQKWQEGNEIKNNGEENKEKSMNNISEA</sequence>
<dbReference type="CTD" id="6759587"/>
<feature type="domain" description="EGF-like" evidence="8">
    <location>
        <begin position="53"/>
        <end position="99"/>
    </location>
</feature>
<evidence type="ECO:0000256" key="2">
    <source>
        <dbReference type="ARBA" id="ARBA00022729"/>
    </source>
</evidence>
<dbReference type="STRING" id="10228.B3SDR0"/>
<proteinExistence type="predicted"/>
<dbReference type="PhylomeDB" id="B3SDR0"/>
<evidence type="ECO:0000256" key="5">
    <source>
        <dbReference type="PROSITE-ProRule" id="PRU00076"/>
    </source>
</evidence>
<name>B3SDR0_TRIAD</name>
<keyword evidence="1 5" id="KW-0245">EGF-like domain</keyword>
<dbReference type="PANTHER" id="PTHR24039:SF52">
    <property type="entry name" value="EGF-LIKE DOMAIN-CONTAINING PROTEIN"/>
    <property type="match status" value="1"/>
</dbReference>
<dbReference type="KEGG" id="tad:TRIADDRAFT_62420"/>
<reference evidence="9 10" key="1">
    <citation type="journal article" date="2008" name="Nature">
        <title>The Trichoplax genome and the nature of placozoans.</title>
        <authorList>
            <person name="Srivastava M."/>
            <person name="Begovic E."/>
            <person name="Chapman J."/>
            <person name="Putnam N.H."/>
            <person name="Hellsten U."/>
            <person name="Kawashima T."/>
            <person name="Kuo A."/>
            <person name="Mitros T."/>
            <person name="Salamov A."/>
            <person name="Carpenter M.L."/>
            <person name="Signorovitch A.Y."/>
            <person name="Moreno M.A."/>
            <person name="Kamm K."/>
            <person name="Grimwood J."/>
            <person name="Schmutz J."/>
            <person name="Shapiro H."/>
            <person name="Grigoriev I.V."/>
            <person name="Buss L.W."/>
            <person name="Schierwater B."/>
            <person name="Dellaporta S.L."/>
            <person name="Rokhsar D.S."/>
        </authorList>
    </citation>
    <scope>NUCLEOTIDE SEQUENCE [LARGE SCALE GENOMIC DNA]</scope>
    <source>
        <strain evidence="9 10">Grell-BS-1999</strain>
    </source>
</reference>
<dbReference type="PROSITE" id="PS01186">
    <property type="entry name" value="EGF_2"/>
    <property type="match status" value="1"/>
</dbReference>
<dbReference type="PROSITE" id="PS00010">
    <property type="entry name" value="ASX_HYDROXYL"/>
    <property type="match status" value="1"/>
</dbReference>
<dbReference type="CDD" id="cd00054">
    <property type="entry name" value="EGF_CA"/>
    <property type="match status" value="1"/>
</dbReference>
<feature type="domain" description="EGF-like" evidence="8">
    <location>
        <begin position="100"/>
        <end position="144"/>
    </location>
</feature>
<evidence type="ECO:0000313" key="9">
    <source>
        <dbReference type="EMBL" id="EDV19141.1"/>
    </source>
</evidence>
<dbReference type="eggNOG" id="KOG1214">
    <property type="taxonomic scope" value="Eukaryota"/>
</dbReference>
<dbReference type="PROSITE" id="PS50026">
    <property type="entry name" value="EGF_3"/>
    <property type="match status" value="2"/>
</dbReference>
<keyword evidence="3" id="KW-0677">Repeat</keyword>
<dbReference type="SUPFAM" id="SSF57196">
    <property type="entry name" value="EGF/Laminin"/>
    <property type="match status" value="1"/>
</dbReference>
<feature type="compositionally biased region" description="Basic and acidic residues" evidence="6">
    <location>
        <begin position="218"/>
        <end position="239"/>
    </location>
</feature>
<evidence type="ECO:0000259" key="8">
    <source>
        <dbReference type="PROSITE" id="PS50026"/>
    </source>
</evidence>
<evidence type="ECO:0000256" key="3">
    <source>
        <dbReference type="ARBA" id="ARBA00022737"/>
    </source>
</evidence>
<dbReference type="OrthoDB" id="155976at2759"/>
<comment type="caution">
    <text evidence="5">Lacks conserved residue(s) required for the propagation of feature annotation.</text>
</comment>
<keyword evidence="2" id="KW-0732">Signal</keyword>
<feature type="region of interest" description="Disordered" evidence="6">
    <location>
        <begin position="218"/>
        <end position="246"/>
    </location>
</feature>
<dbReference type="PROSITE" id="PS01187">
    <property type="entry name" value="EGF_CA"/>
    <property type="match status" value="1"/>
</dbReference>
<dbReference type="PANTHER" id="PTHR24039">
    <property type="entry name" value="FIBRILLIN-RELATED"/>
    <property type="match status" value="1"/>
</dbReference>
<dbReference type="Gene3D" id="2.10.25.10">
    <property type="entry name" value="Laminin"/>
    <property type="match status" value="2"/>
</dbReference>
<dbReference type="InterPro" id="IPR000152">
    <property type="entry name" value="EGF-type_Asp/Asn_hydroxyl_site"/>
</dbReference>
<dbReference type="HOGENOM" id="CLU_1130347_0_0_1"/>
<dbReference type="InterPro" id="IPR018097">
    <property type="entry name" value="EGF_Ca-bd_CS"/>
</dbReference>
<keyword evidence="10" id="KW-1185">Reference proteome</keyword>
<dbReference type="GeneID" id="6759587"/>
<evidence type="ECO:0000256" key="4">
    <source>
        <dbReference type="ARBA" id="ARBA00023157"/>
    </source>
</evidence>
<dbReference type="Pfam" id="PF07645">
    <property type="entry name" value="EGF_CA"/>
    <property type="match status" value="1"/>
</dbReference>
<organism evidence="9 10">
    <name type="scientific">Trichoplax adhaerens</name>
    <name type="common">Trichoplax reptans</name>
    <dbReference type="NCBI Taxonomy" id="10228"/>
    <lineage>
        <taxon>Eukaryota</taxon>
        <taxon>Metazoa</taxon>
        <taxon>Placozoa</taxon>
        <taxon>Uniplacotomia</taxon>
        <taxon>Trichoplacea</taxon>
        <taxon>Trichoplacidae</taxon>
        <taxon>Trichoplax</taxon>
    </lineage>
</organism>
<keyword evidence="4" id="KW-1015">Disulfide bond</keyword>
<protein>
    <recommendedName>
        <fullName evidence="8">EGF-like domain-containing protein</fullName>
    </recommendedName>
</protein>
<dbReference type="AlphaFoldDB" id="B3SDR0"/>
<accession>B3SDR0</accession>
<dbReference type="InterPro" id="IPR000742">
    <property type="entry name" value="EGF"/>
</dbReference>
<dbReference type="RefSeq" id="XP_002118374.1">
    <property type="nucleotide sequence ID" value="XM_002118338.1"/>
</dbReference>
<dbReference type="InterPro" id="IPR001881">
    <property type="entry name" value="EGF-like_Ca-bd_dom"/>
</dbReference>
<dbReference type="InParanoid" id="B3SDR0"/>
<keyword evidence="7" id="KW-0812">Transmembrane</keyword>
<dbReference type="SMART" id="SM00179">
    <property type="entry name" value="EGF_CA"/>
    <property type="match status" value="2"/>
</dbReference>
<dbReference type="GO" id="GO:0005509">
    <property type="term" value="F:calcium ion binding"/>
    <property type="evidence" value="ECO:0007669"/>
    <property type="project" value="InterPro"/>
</dbReference>